<feature type="region of interest" description="Disordered" evidence="4">
    <location>
        <begin position="194"/>
        <end position="232"/>
    </location>
</feature>
<dbReference type="InterPro" id="IPR001357">
    <property type="entry name" value="BRCT_dom"/>
</dbReference>
<evidence type="ECO:0000256" key="3">
    <source>
        <dbReference type="ARBA" id="ARBA00022839"/>
    </source>
</evidence>
<feature type="compositionally biased region" description="Polar residues" evidence="4">
    <location>
        <begin position="214"/>
        <end position="225"/>
    </location>
</feature>
<evidence type="ECO:0000256" key="2">
    <source>
        <dbReference type="ARBA" id="ARBA00022801"/>
    </source>
</evidence>
<keyword evidence="1" id="KW-0540">Nuclease</keyword>
<dbReference type="AlphaFoldDB" id="A0A1T1CRW0"/>
<dbReference type="SMART" id="SM00292">
    <property type="entry name" value="BRCT"/>
    <property type="match status" value="1"/>
</dbReference>
<reference evidence="6 7" key="1">
    <citation type="submission" date="2017-02" db="EMBL/GenBank/DDBJ databases">
        <title>Draft Genome Sequences of 'Candidatus Synechococcus spongiarum', Cyanobacterial Symbionts of the Mediterranean Sponge Aplysina aerophoba from two locations.</title>
        <authorList>
            <person name="Slaby B.M."/>
            <person name="Hentschel U."/>
        </authorList>
    </citation>
    <scope>NUCLEOTIDE SEQUENCE [LARGE SCALE GENOMIC DNA]</scope>
    <source>
        <strain evidence="6">LMB bulk15M</strain>
    </source>
</reference>
<name>A0A1T1CRW0_9SYNE</name>
<gene>
    <name evidence="6" type="ORF">BV61_04715</name>
</gene>
<evidence type="ECO:0000313" key="7">
    <source>
        <dbReference type="Proteomes" id="UP000242636"/>
    </source>
</evidence>
<dbReference type="PANTHER" id="PTHR30231:SF4">
    <property type="entry name" value="PROTEIN NEN2"/>
    <property type="match status" value="1"/>
</dbReference>
<evidence type="ECO:0000313" key="6">
    <source>
        <dbReference type="EMBL" id="OOV31317.1"/>
    </source>
</evidence>
<accession>A0A1T1CRW0</accession>
<proteinExistence type="predicted"/>
<dbReference type="InterPro" id="IPR013520">
    <property type="entry name" value="Ribonucl_H"/>
</dbReference>
<dbReference type="GO" id="GO:0008408">
    <property type="term" value="F:3'-5' exonuclease activity"/>
    <property type="evidence" value="ECO:0007669"/>
    <property type="project" value="TreeGrafter"/>
</dbReference>
<dbReference type="Gene3D" id="3.40.50.10190">
    <property type="entry name" value="BRCT domain"/>
    <property type="match status" value="1"/>
</dbReference>
<dbReference type="InterPro" id="IPR036397">
    <property type="entry name" value="RNaseH_sf"/>
</dbReference>
<keyword evidence="3" id="KW-0269">Exonuclease</keyword>
<dbReference type="InterPro" id="IPR012337">
    <property type="entry name" value="RNaseH-like_sf"/>
</dbReference>
<keyword evidence="2" id="KW-0378">Hydrolase</keyword>
<dbReference type="SUPFAM" id="SSF52113">
    <property type="entry name" value="BRCT domain"/>
    <property type="match status" value="1"/>
</dbReference>
<dbReference type="Pfam" id="PF00533">
    <property type="entry name" value="BRCT"/>
    <property type="match status" value="1"/>
</dbReference>
<evidence type="ECO:0000256" key="1">
    <source>
        <dbReference type="ARBA" id="ARBA00022722"/>
    </source>
</evidence>
<evidence type="ECO:0000256" key="4">
    <source>
        <dbReference type="SAM" id="MobiDB-lite"/>
    </source>
</evidence>
<dbReference type="Gene3D" id="3.30.420.10">
    <property type="entry name" value="Ribonuclease H-like superfamily/Ribonuclease H"/>
    <property type="match status" value="1"/>
</dbReference>
<dbReference type="PANTHER" id="PTHR30231">
    <property type="entry name" value="DNA POLYMERASE III SUBUNIT EPSILON"/>
    <property type="match status" value="1"/>
</dbReference>
<dbReference type="Proteomes" id="UP000242636">
    <property type="component" value="Unassembled WGS sequence"/>
</dbReference>
<evidence type="ECO:0000259" key="5">
    <source>
        <dbReference type="PROSITE" id="PS50172"/>
    </source>
</evidence>
<dbReference type="CDD" id="cd17748">
    <property type="entry name" value="BRCT_DNA_ligase_like"/>
    <property type="match status" value="1"/>
</dbReference>
<feature type="domain" description="BRCT" evidence="5">
    <location>
        <begin position="225"/>
        <end position="306"/>
    </location>
</feature>
<dbReference type="CDD" id="cd06127">
    <property type="entry name" value="DEDDh"/>
    <property type="match status" value="1"/>
</dbReference>
<keyword evidence="7" id="KW-1185">Reference proteome</keyword>
<protein>
    <recommendedName>
        <fullName evidence="5">BRCT domain-containing protein</fullName>
    </recommendedName>
</protein>
<dbReference type="SMART" id="SM00479">
    <property type="entry name" value="EXOIII"/>
    <property type="match status" value="1"/>
</dbReference>
<dbReference type="GO" id="GO:0003676">
    <property type="term" value="F:nucleic acid binding"/>
    <property type="evidence" value="ECO:0007669"/>
    <property type="project" value="InterPro"/>
</dbReference>
<dbReference type="EMBL" id="MWLD01000057">
    <property type="protein sequence ID" value="OOV31317.1"/>
    <property type="molecule type" value="Genomic_DNA"/>
</dbReference>
<comment type="caution">
    <text evidence="6">The sequence shown here is derived from an EMBL/GenBank/DDBJ whole genome shotgun (WGS) entry which is preliminary data.</text>
</comment>
<organism evidence="6 7">
    <name type="scientific">Candidatus Synechococcus spongiarum LMB bulk15M</name>
    <dbReference type="NCBI Taxonomy" id="1943582"/>
    <lineage>
        <taxon>Bacteria</taxon>
        <taxon>Bacillati</taxon>
        <taxon>Cyanobacteriota</taxon>
        <taxon>Cyanophyceae</taxon>
        <taxon>Synechococcales</taxon>
        <taxon>Synechococcaceae</taxon>
        <taxon>Synechococcus</taxon>
    </lineage>
</organism>
<dbReference type="InterPro" id="IPR036420">
    <property type="entry name" value="BRCT_dom_sf"/>
</dbReference>
<dbReference type="Pfam" id="PF00929">
    <property type="entry name" value="RNase_T"/>
    <property type="match status" value="1"/>
</dbReference>
<dbReference type="PROSITE" id="PS50172">
    <property type="entry name" value="BRCT"/>
    <property type="match status" value="1"/>
</dbReference>
<sequence length="306" mass="32978">MKQALLMTTTQPPSLETLLILDLETTGLSPEKHRCIELGAVLFSVSLRTILSQVSTLLPVDRNPAQRINRIPPKASQRPQPWQQTLELFQVMAQHADVAVAHNVSFDRRWFGRPPLPAVTLPWICTCTAPWPSQPGLRPGRRVSLKDLARAHDVQIGDAHRALADCTVLARILARCDDLEALLLSGLVQPRPQRQDKTSLASLRRAADKPGRTLESSGANHTTPSPAGPLASKTFVLTGTLSSFSRAEAEKRIEAAGGAVTSSVSRKTTHLVVGANPGSKLDKACALGLVILDEAALLQHLEPASA</sequence>
<dbReference type="SUPFAM" id="SSF53098">
    <property type="entry name" value="Ribonuclease H-like"/>
    <property type="match status" value="1"/>
</dbReference>